<accession>A0A834G2M3</accession>
<evidence type="ECO:0000256" key="1">
    <source>
        <dbReference type="SAM" id="Phobius"/>
    </source>
</evidence>
<proteinExistence type="predicted"/>
<dbReference type="Proteomes" id="UP000626092">
    <property type="component" value="Unassembled WGS sequence"/>
</dbReference>
<keyword evidence="3" id="KW-1185">Reference proteome</keyword>
<dbReference type="EMBL" id="WJXA01000013">
    <property type="protein sequence ID" value="KAF7121509.1"/>
    <property type="molecule type" value="Genomic_DNA"/>
</dbReference>
<keyword evidence="1" id="KW-0472">Membrane</keyword>
<dbReference type="AlphaFoldDB" id="A0A834G2M3"/>
<evidence type="ECO:0008006" key="4">
    <source>
        <dbReference type="Google" id="ProtNLM"/>
    </source>
</evidence>
<evidence type="ECO:0000313" key="2">
    <source>
        <dbReference type="EMBL" id="KAF7121509.1"/>
    </source>
</evidence>
<feature type="transmembrane region" description="Helical" evidence="1">
    <location>
        <begin position="15"/>
        <end position="36"/>
    </location>
</feature>
<gene>
    <name evidence="2" type="ORF">RHSIM_Rhsim13G0158400</name>
</gene>
<keyword evidence="1" id="KW-0812">Transmembrane</keyword>
<reference evidence="2" key="1">
    <citation type="submission" date="2019-11" db="EMBL/GenBank/DDBJ databases">
        <authorList>
            <person name="Liu Y."/>
            <person name="Hou J."/>
            <person name="Li T.-Q."/>
            <person name="Guan C.-H."/>
            <person name="Wu X."/>
            <person name="Wu H.-Z."/>
            <person name="Ling F."/>
            <person name="Zhang R."/>
            <person name="Shi X.-G."/>
            <person name="Ren J.-P."/>
            <person name="Chen E.-F."/>
            <person name="Sun J.-M."/>
        </authorList>
    </citation>
    <scope>NUCLEOTIDE SEQUENCE</scope>
    <source>
        <strain evidence="2">Adult_tree_wgs_1</strain>
        <tissue evidence="2">Leaves</tissue>
    </source>
</reference>
<evidence type="ECO:0000313" key="3">
    <source>
        <dbReference type="Proteomes" id="UP000626092"/>
    </source>
</evidence>
<organism evidence="2 3">
    <name type="scientific">Rhododendron simsii</name>
    <name type="common">Sims's rhododendron</name>
    <dbReference type="NCBI Taxonomy" id="118357"/>
    <lineage>
        <taxon>Eukaryota</taxon>
        <taxon>Viridiplantae</taxon>
        <taxon>Streptophyta</taxon>
        <taxon>Embryophyta</taxon>
        <taxon>Tracheophyta</taxon>
        <taxon>Spermatophyta</taxon>
        <taxon>Magnoliopsida</taxon>
        <taxon>eudicotyledons</taxon>
        <taxon>Gunneridae</taxon>
        <taxon>Pentapetalae</taxon>
        <taxon>asterids</taxon>
        <taxon>Ericales</taxon>
        <taxon>Ericaceae</taxon>
        <taxon>Ericoideae</taxon>
        <taxon>Rhodoreae</taxon>
        <taxon>Rhododendron</taxon>
    </lineage>
</organism>
<protein>
    <recommendedName>
        <fullName evidence="4">Transmembrane protein</fullName>
    </recommendedName>
</protein>
<name>A0A834G2M3_RHOSS</name>
<sequence length="110" mass="12487">MCIAICFEGNKGKMIAIGVSVSTSMVVAFVGSGIYYQRRRKRTVEEEEENGERIQLLDLARGRLVDNYSTANLQGENSTKWQDFPSVEVLSCLKKQNLKFRAKRGLLRLQ</sequence>
<comment type="caution">
    <text evidence="2">The sequence shown here is derived from an EMBL/GenBank/DDBJ whole genome shotgun (WGS) entry which is preliminary data.</text>
</comment>
<keyword evidence="1" id="KW-1133">Transmembrane helix</keyword>